<evidence type="ECO:0000256" key="3">
    <source>
        <dbReference type="ARBA" id="ARBA00023163"/>
    </source>
</evidence>
<dbReference type="NCBIfam" id="TIGR02937">
    <property type="entry name" value="sigma70-ECF"/>
    <property type="match status" value="1"/>
</dbReference>
<dbReference type="InterPro" id="IPR013325">
    <property type="entry name" value="RNA_pol_sigma_r2"/>
</dbReference>
<evidence type="ECO:0000313" key="6">
    <source>
        <dbReference type="Proteomes" id="UP000317977"/>
    </source>
</evidence>
<keyword evidence="6" id="KW-1185">Reference proteome</keyword>
<dbReference type="EMBL" id="SJPX01000002">
    <property type="protein sequence ID" value="TWU55327.1"/>
    <property type="molecule type" value="Genomic_DNA"/>
</dbReference>
<proteinExistence type="predicted"/>
<dbReference type="OrthoDB" id="270411at2"/>
<dbReference type="InterPro" id="IPR039425">
    <property type="entry name" value="RNA_pol_sigma-70-like"/>
</dbReference>
<dbReference type="SUPFAM" id="SSF88946">
    <property type="entry name" value="Sigma2 domain of RNA polymerase sigma factors"/>
    <property type="match status" value="1"/>
</dbReference>
<feature type="domain" description="RNA polymerase sigma-70 region 2" evidence="4">
    <location>
        <begin position="52"/>
        <end position="116"/>
    </location>
</feature>
<dbReference type="InterPro" id="IPR014284">
    <property type="entry name" value="RNA_pol_sigma-70_dom"/>
</dbReference>
<evidence type="ECO:0000313" key="5">
    <source>
        <dbReference type="EMBL" id="TWU55327.1"/>
    </source>
</evidence>
<dbReference type="Pfam" id="PF04542">
    <property type="entry name" value="Sigma70_r2"/>
    <property type="match status" value="1"/>
</dbReference>
<dbReference type="InterPro" id="IPR036388">
    <property type="entry name" value="WH-like_DNA-bd_sf"/>
</dbReference>
<dbReference type="PANTHER" id="PTHR43133:SF51">
    <property type="entry name" value="RNA POLYMERASE SIGMA FACTOR"/>
    <property type="match status" value="1"/>
</dbReference>
<dbReference type="InterPro" id="IPR007627">
    <property type="entry name" value="RNA_pol_sigma70_r2"/>
</dbReference>
<reference evidence="5 6" key="1">
    <citation type="submission" date="2019-02" db="EMBL/GenBank/DDBJ databases">
        <title>Deep-cultivation of Planctomycetes and their phenomic and genomic characterization uncovers novel biology.</title>
        <authorList>
            <person name="Wiegand S."/>
            <person name="Jogler M."/>
            <person name="Boedeker C."/>
            <person name="Pinto D."/>
            <person name="Vollmers J."/>
            <person name="Rivas-Marin E."/>
            <person name="Kohn T."/>
            <person name="Peeters S.H."/>
            <person name="Heuer A."/>
            <person name="Rast P."/>
            <person name="Oberbeckmann S."/>
            <person name="Bunk B."/>
            <person name="Jeske O."/>
            <person name="Meyerdierks A."/>
            <person name="Storesund J.E."/>
            <person name="Kallscheuer N."/>
            <person name="Luecker S."/>
            <person name="Lage O.M."/>
            <person name="Pohl T."/>
            <person name="Merkel B.J."/>
            <person name="Hornburger P."/>
            <person name="Mueller R.-W."/>
            <person name="Bruemmer F."/>
            <person name="Labrenz M."/>
            <person name="Spormann A.M."/>
            <person name="Op Den Camp H."/>
            <person name="Overmann J."/>
            <person name="Amann R."/>
            <person name="Jetten M.S.M."/>
            <person name="Mascher T."/>
            <person name="Medema M.H."/>
            <person name="Devos D.P."/>
            <person name="Kaster A.-K."/>
            <person name="Ovreas L."/>
            <person name="Rohde M."/>
            <person name="Galperin M.Y."/>
            <person name="Jogler C."/>
        </authorList>
    </citation>
    <scope>NUCLEOTIDE SEQUENCE [LARGE SCALE GENOMIC DNA]</scope>
    <source>
        <strain evidence="5 6">Poly59</strain>
    </source>
</reference>
<keyword evidence="2" id="KW-0731">Sigma factor</keyword>
<gene>
    <name evidence="5" type="ORF">Poly59_16240</name>
</gene>
<dbReference type="Proteomes" id="UP000317977">
    <property type="component" value="Unassembled WGS sequence"/>
</dbReference>
<evidence type="ECO:0000256" key="1">
    <source>
        <dbReference type="ARBA" id="ARBA00023015"/>
    </source>
</evidence>
<dbReference type="Gene3D" id="1.10.10.10">
    <property type="entry name" value="Winged helix-like DNA-binding domain superfamily/Winged helix DNA-binding domain"/>
    <property type="match status" value="1"/>
</dbReference>
<dbReference type="GO" id="GO:0006352">
    <property type="term" value="P:DNA-templated transcription initiation"/>
    <property type="evidence" value="ECO:0007669"/>
    <property type="project" value="InterPro"/>
</dbReference>
<dbReference type="GO" id="GO:0016987">
    <property type="term" value="F:sigma factor activity"/>
    <property type="evidence" value="ECO:0007669"/>
    <property type="project" value="UniProtKB-KW"/>
</dbReference>
<keyword evidence="1" id="KW-0805">Transcription regulation</keyword>
<evidence type="ECO:0000256" key="2">
    <source>
        <dbReference type="ARBA" id="ARBA00023082"/>
    </source>
</evidence>
<organism evidence="5 6">
    <name type="scientific">Rubripirellula reticaptiva</name>
    <dbReference type="NCBI Taxonomy" id="2528013"/>
    <lineage>
        <taxon>Bacteria</taxon>
        <taxon>Pseudomonadati</taxon>
        <taxon>Planctomycetota</taxon>
        <taxon>Planctomycetia</taxon>
        <taxon>Pirellulales</taxon>
        <taxon>Pirellulaceae</taxon>
        <taxon>Rubripirellula</taxon>
    </lineage>
</organism>
<name>A0A5C6F4F6_9BACT</name>
<dbReference type="AlphaFoldDB" id="A0A5C6F4F6"/>
<dbReference type="PANTHER" id="PTHR43133">
    <property type="entry name" value="RNA POLYMERASE ECF-TYPE SIGMA FACTO"/>
    <property type="match status" value="1"/>
</dbReference>
<dbReference type="Gene3D" id="1.10.1740.10">
    <property type="match status" value="1"/>
</dbReference>
<accession>A0A5C6F4F6</accession>
<keyword evidence="3" id="KW-0804">Transcription</keyword>
<comment type="caution">
    <text evidence="5">The sequence shown here is derived from an EMBL/GenBank/DDBJ whole genome shotgun (WGS) entry which is preliminary data.</text>
</comment>
<sequence>MLARNSNRLSGNLIVSNTPPDAFETTQWSIVVAAGDAAAVKHDDALAELCLRYWKPLYGFIRRRGKSVDKAEDLIQAFFVHLLDGPALQIADRTRGRFRTFLLTSLTNFLHNELDRDSAIKRGGSVRLLSLDIRNAEGELINQPMDAVSAEDEFQRQWAITIMDEALSRTGMFYAARGKKALFEALSPCLSAAGAEQSYAETASDLGMTESAVKVAVHRMRKEYRRQLREAVASTVELTGDVHDELETLLSALRPSRER</sequence>
<protein>
    <submittedName>
        <fullName evidence="5">RNA polymerase sigma factor</fullName>
    </submittedName>
</protein>
<evidence type="ECO:0000259" key="4">
    <source>
        <dbReference type="Pfam" id="PF04542"/>
    </source>
</evidence>